<sequence>MSNSLSTKTPERPTPALDTSTVLRAEATGRTGAARILLGRDAIMIYALLAFILYACLFIPRFASPVTIGFLGLDVIPVLLIAMPMTLIIITGEIDLSVASIVGLTSATMGVLWDAGMPIETVLVVSLLVGIVAGAFNGFLVAVVGLPSLAVTIGTLALFRGLALVVIGDNAVADFPPALTTFFTSKLGATGIPTIMIGVVIVAVVFGVLLHLTPFGRGLYALGFSKEAATFVGVKVARAKFWLYVGSGTVSALAGIYWTLRYSSARSDNASGLELTVIAAVLLGGVSIFGGKGSIPGVIAGVLLIGTINFALRLGRISDVILIIVTGTLLIISVVAPSIFSAVSRWRHNRRIRRSLPQASASGPPTPPHPA</sequence>
<evidence type="ECO:0000256" key="5">
    <source>
        <dbReference type="ARBA" id="ARBA00022692"/>
    </source>
</evidence>
<reference evidence="11 12" key="1">
    <citation type="submission" date="2018-09" db="EMBL/GenBank/DDBJ databases">
        <title>Novel species of Cryobacterium.</title>
        <authorList>
            <person name="Liu Q."/>
            <person name="Xin Y.-H."/>
        </authorList>
    </citation>
    <scope>NUCLEOTIDE SEQUENCE [LARGE SCALE GENOMIC DNA]</scope>
    <source>
        <strain evidence="11 12">Hh39</strain>
    </source>
</reference>
<accession>A0A3A5MFR2</accession>
<organism evidence="11 12">
    <name type="scientific">Cryobacterium melibiosiphilum</name>
    <dbReference type="NCBI Taxonomy" id="995039"/>
    <lineage>
        <taxon>Bacteria</taxon>
        <taxon>Bacillati</taxon>
        <taxon>Actinomycetota</taxon>
        <taxon>Actinomycetes</taxon>
        <taxon>Micrococcales</taxon>
        <taxon>Microbacteriaceae</taxon>
        <taxon>Cryobacterium</taxon>
    </lineage>
</organism>
<gene>
    <name evidence="11" type="ORF">D6T64_12750</name>
</gene>
<keyword evidence="4" id="KW-0997">Cell inner membrane</keyword>
<protein>
    <recommendedName>
        <fullName evidence="8">Autoinducer 2 import system permease protein LsrD</fullName>
    </recommendedName>
</protein>
<keyword evidence="6 10" id="KW-1133">Transmembrane helix</keyword>
<feature type="transmembrane region" description="Helical" evidence="10">
    <location>
        <begin position="68"/>
        <end position="89"/>
    </location>
</feature>
<feature type="transmembrane region" description="Helical" evidence="10">
    <location>
        <begin position="272"/>
        <end position="290"/>
    </location>
</feature>
<feature type="transmembrane region" description="Helical" evidence="10">
    <location>
        <begin position="297"/>
        <end position="314"/>
    </location>
</feature>
<comment type="caution">
    <text evidence="11">The sequence shown here is derived from an EMBL/GenBank/DDBJ whole genome shotgun (WGS) entry which is preliminary data.</text>
</comment>
<dbReference type="PANTHER" id="PTHR32196">
    <property type="entry name" value="ABC TRANSPORTER PERMEASE PROTEIN YPHD-RELATED-RELATED"/>
    <property type="match status" value="1"/>
</dbReference>
<evidence type="ECO:0000256" key="6">
    <source>
        <dbReference type="ARBA" id="ARBA00022989"/>
    </source>
</evidence>
<feature type="region of interest" description="Disordered" evidence="9">
    <location>
        <begin position="1"/>
        <end position="20"/>
    </location>
</feature>
<feature type="transmembrane region" description="Helical" evidence="10">
    <location>
        <begin position="187"/>
        <end position="210"/>
    </location>
</feature>
<dbReference type="OrthoDB" id="7947581at2"/>
<evidence type="ECO:0000313" key="12">
    <source>
        <dbReference type="Proteomes" id="UP000272015"/>
    </source>
</evidence>
<dbReference type="RefSeq" id="WP_119975050.1">
    <property type="nucleotide sequence ID" value="NZ_JBHSQA010000006.1"/>
</dbReference>
<evidence type="ECO:0000256" key="4">
    <source>
        <dbReference type="ARBA" id="ARBA00022519"/>
    </source>
</evidence>
<dbReference type="EMBL" id="QZVS01000086">
    <property type="protein sequence ID" value="RJT87955.1"/>
    <property type="molecule type" value="Genomic_DNA"/>
</dbReference>
<evidence type="ECO:0000313" key="11">
    <source>
        <dbReference type="EMBL" id="RJT87955.1"/>
    </source>
</evidence>
<keyword evidence="7 10" id="KW-0472">Membrane</keyword>
<feature type="transmembrane region" description="Helical" evidence="10">
    <location>
        <begin position="320"/>
        <end position="343"/>
    </location>
</feature>
<evidence type="ECO:0000256" key="8">
    <source>
        <dbReference type="ARBA" id="ARBA00039381"/>
    </source>
</evidence>
<evidence type="ECO:0000256" key="3">
    <source>
        <dbReference type="ARBA" id="ARBA00022475"/>
    </source>
</evidence>
<evidence type="ECO:0000256" key="10">
    <source>
        <dbReference type="SAM" id="Phobius"/>
    </source>
</evidence>
<keyword evidence="12" id="KW-1185">Reference proteome</keyword>
<dbReference type="CDD" id="cd06579">
    <property type="entry name" value="TM_PBP1_transp_AraH_like"/>
    <property type="match status" value="1"/>
</dbReference>
<keyword evidence="2" id="KW-0813">Transport</keyword>
<dbReference type="AlphaFoldDB" id="A0A3A5MFR2"/>
<feature type="transmembrane region" description="Helical" evidence="10">
    <location>
        <begin position="149"/>
        <end position="167"/>
    </location>
</feature>
<dbReference type="GO" id="GO:0005886">
    <property type="term" value="C:plasma membrane"/>
    <property type="evidence" value="ECO:0007669"/>
    <property type="project" value="UniProtKB-SubCell"/>
</dbReference>
<dbReference type="PANTHER" id="PTHR32196:SF71">
    <property type="entry name" value="AUTOINDUCER 2 IMPORT SYSTEM PERMEASE PROTEIN LSRD"/>
    <property type="match status" value="1"/>
</dbReference>
<comment type="subcellular location">
    <subcellularLocation>
        <location evidence="1">Cell membrane</location>
        <topology evidence="1">Multi-pass membrane protein</topology>
    </subcellularLocation>
</comment>
<feature type="transmembrane region" description="Helical" evidence="10">
    <location>
        <begin position="122"/>
        <end position="142"/>
    </location>
</feature>
<feature type="transmembrane region" description="Helical" evidence="10">
    <location>
        <begin position="43"/>
        <end position="62"/>
    </location>
</feature>
<proteinExistence type="predicted"/>
<evidence type="ECO:0000256" key="2">
    <source>
        <dbReference type="ARBA" id="ARBA00022448"/>
    </source>
</evidence>
<dbReference type="InterPro" id="IPR001851">
    <property type="entry name" value="ABC_transp_permease"/>
</dbReference>
<evidence type="ECO:0000256" key="7">
    <source>
        <dbReference type="ARBA" id="ARBA00023136"/>
    </source>
</evidence>
<keyword evidence="5 10" id="KW-0812">Transmembrane</keyword>
<keyword evidence="3" id="KW-1003">Cell membrane</keyword>
<evidence type="ECO:0000256" key="9">
    <source>
        <dbReference type="SAM" id="MobiDB-lite"/>
    </source>
</evidence>
<dbReference type="GO" id="GO:0022857">
    <property type="term" value="F:transmembrane transporter activity"/>
    <property type="evidence" value="ECO:0007669"/>
    <property type="project" value="InterPro"/>
</dbReference>
<feature type="transmembrane region" description="Helical" evidence="10">
    <location>
        <begin position="241"/>
        <end position="260"/>
    </location>
</feature>
<dbReference type="Proteomes" id="UP000272015">
    <property type="component" value="Unassembled WGS sequence"/>
</dbReference>
<evidence type="ECO:0000256" key="1">
    <source>
        <dbReference type="ARBA" id="ARBA00004651"/>
    </source>
</evidence>
<dbReference type="Pfam" id="PF02653">
    <property type="entry name" value="BPD_transp_2"/>
    <property type="match status" value="1"/>
</dbReference>
<name>A0A3A5MFR2_9MICO</name>